<gene>
    <name evidence="2" type="ORF">FB567DRAFT_529701</name>
</gene>
<evidence type="ECO:0000256" key="1">
    <source>
        <dbReference type="SAM" id="MobiDB-lite"/>
    </source>
</evidence>
<evidence type="ECO:0000313" key="2">
    <source>
        <dbReference type="EMBL" id="KAH7083682.1"/>
    </source>
</evidence>
<accession>A0A8K0R440</accession>
<keyword evidence="3" id="KW-1185">Reference proteome</keyword>
<dbReference type="Proteomes" id="UP000813461">
    <property type="component" value="Unassembled WGS sequence"/>
</dbReference>
<evidence type="ECO:0000313" key="3">
    <source>
        <dbReference type="Proteomes" id="UP000813461"/>
    </source>
</evidence>
<reference evidence="2" key="1">
    <citation type="journal article" date="2021" name="Nat. Commun.">
        <title>Genetic determinants of endophytism in the Arabidopsis root mycobiome.</title>
        <authorList>
            <person name="Mesny F."/>
            <person name="Miyauchi S."/>
            <person name="Thiergart T."/>
            <person name="Pickel B."/>
            <person name="Atanasova L."/>
            <person name="Karlsson M."/>
            <person name="Huettel B."/>
            <person name="Barry K.W."/>
            <person name="Haridas S."/>
            <person name="Chen C."/>
            <person name="Bauer D."/>
            <person name="Andreopoulos W."/>
            <person name="Pangilinan J."/>
            <person name="LaButti K."/>
            <person name="Riley R."/>
            <person name="Lipzen A."/>
            <person name="Clum A."/>
            <person name="Drula E."/>
            <person name="Henrissat B."/>
            <person name="Kohler A."/>
            <person name="Grigoriev I.V."/>
            <person name="Martin F.M."/>
            <person name="Hacquard S."/>
        </authorList>
    </citation>
    <scope>NUCLEOTIDE SEQUENCE</scope>
    <source>
        <strain evidence="2">MPI-SDFR-AT-0120</strain>
    </source>
</reference>
<organism evidence="2 3">
    <name type="scientific">Paraphoma chrysanthemicola</name>
    <dbReference type="NCBI Taxonomy" id="798071"/>
    <lineage>
        <taxon>Eukaryota</taxon>
        <taxon>Fungi</taxon>
        <taxon>Dikarya</taxon>
        <taxon>Ascomycota</taxon>
        <taxon>Pezizomycotina</taxon>
        <taxon>Dothideomycetes</taxon>
        <taxon>Pleosporomycetidae</taxon>
        <taxon>Pleosporales</taxon>
        <taxon>Pleosporineae</taxon>
        <taxon>Phaeosphaeriaceae</taxon>
        <taxon>Paraphoma</taxon>
    </lineage>
</organism>
<dbReference type="OrthoDB" id="409136at2759"/>
<dbReference type="AlphaFoldDB" id="A0A8K0R440"/>
<comment type="caution">
    <text evidence="2">The sequence shown here is derived from an EMBL/GenBank/DDBJ whole genome shotgun (WGS) entry which is preliminary data.</text>
</comment>
<feature type="compositionally biased region" description="Basic residues" evidence="1">
    <location>
        <begin position="21"/>
        <end position="32"/>
    </location>
</feature>
<sequence length="293" mass="32622">MSSTTTSSWAPARRAYDKVHNKVRKGSLRKPKPPASCWPEPERSIGAFEAKIGENSYWQVVGPAREAWTKIFPHIKFVLESCTEPIANSPPTWTIRMVGHEPANSAPTILFLCESEPHRKAACKAIKRSDILNCYKGIRLAHMPRAPGSKYRLVPMSSLGLPVQSALIRRSGPSSDHIQFSHAENILGSSSGQSYPANIRAQPRSYDYEDQYTRTHQYDESSQDGILSSDDHFYHTDHISQDVPRTVEAIPSRHGPTCMVYGSNLNIRPGNILYVESVHQRDVIAKVTCGGAI</sequence>
<feature type="region of interest" description="Disordered" evidence="1">
    <location>
        <begin position="1"/>
        <end position="38"/>
    </location>
</feature>
<dbReference type="EMBL" id="JAGMVJ010000013">
    <property type="protein sequence ID" value="KAH7083682.1"/>
    <property type="molecule type" value="Genomic_DNA"/>
</dbReference>
<proteinExistence type="predicted"/>
<name>A0A8K0R440_9PLEO</name>
<protein>
    <submittedName>
        <fullName evidence="2">Uncharacterized protein</fullName>
    </submittedName>
</protein>